<reference evidence="5 6" key="1">
    <citation type="journal article" date="2005" name="Science">
        <title>Genome sequence of Theileria parva, a bovine pathogen that transforms lymphocytes.</title>
        <authorList>
            <person name="Gardner M.J."/>
            <person name="Bishop R."/>
            <person name="Shah T."/>
            <person name="de Villiers E.P."/>
            <person name="Carlton J.M."/>
            <person name="Hall N."/>
            <person name="Ren Q."/>
            <person name="Paulsen I.T."/>
            <person name="Pain A."/>
            <person name="Berriman M."/>
            <person name="Wilson R.J.M."/>
            <person name="Sato S."/>
            <person name="Ralph S.A."/>
            <person name="Mann D.J."/>
            <person name="Xiong Z."/>
            <person name="Shallom S.J."/>
            <person name="Weidman J."/>
            <person name="Jiang L."/>
            <person name="Lynn J."/>
            <person name="Weaver B."/>
            <person name="Shoaibi A."/>
            <person name="Domingo A.R."/>
            <person name="Wasawo D."/>
            <person name="Crabtree J."/>
            <person name="Wortman J.R."/>
            <person name="Haas B."/>
            <person name="Angiuoli S.V."/>
            <person name="Creasy T.H."/>
            <person name="Lu C."/>
            <person name="Suh B."/>
            <person name="Silva J.C."/>
            <person name="Utterback T.R."/>
            <person name="Feldblyum T.V."/>
            <person name="Pertea M."/>
            <person name="Allen J."/>
            <person name="Nierman W.C."/>
            <person name="Taracha E.L.N."/>
            <person name="Salzberg S.L."/>
            <person name="White O.R."/>
            <person name="Fitzhugh H.A."/>
            <person name="Morzaria S."/>
            <person name="Venter J.C."/>
            <person name="Fraser C.M."/>
            <person name="Nene V."/>
        </authorList>
    </citation>
    <scope>NUCLEOTIDE SEQUENCE [LARGE SCALE GENOMIC DNA]</scope>
    <source>
        <strain evidence="5 6">Muguga</strain>
    </source>
</reference>
<dbReference type="GO" id="GO:0006352">
    <property type="term" value="P:DNA-templated transcription initiation"/>
    <property type="evidence" value="ECO:0007669"/>
    <property type="project" value="InterPro"/>
</dbReference>
<evidence type="ECO:0008006" key="7">
    <source>
        <dbReference type="Google" id="ProtNLM"/>
    </source>
</evidence>
<dbReference type="InterPro" id="IPR012295">
    <property type="entry name" value="TBP_dom_sf"/>
</dbReference>
<dbReference type="RefSeq" id="XP_763270.1">
    <property type="nucleotide sequence ID" value="XM_758177.1"/>
</dbReference>
<dbReference type="GeneID" id="3500207"/>
<dbReference type="SUPFAM" id="SSF55945">
    <property type="entry name" value="TATA-box binding protein-like"/>
    <property type="match status" value="2"/>
</dbReference>
<feature type="region of interest" description="Disordered" evidence="4">
    <location>
        <begin position="152"/>
        <end position="172"/>
    </location>
</feature>
<dbReference type="GO" id="GO:0003677">
    <property type="term" value="F:DNA binding"/>
    <property type="evidence" value="ECO:0007669"/>
    <property type="project" value="UniProtKB-KW"/>
</dbReference>
<dbReference type="OMA" id="HIARSMS"/>
<dbReference type="InterPro" id="IPR000814">
    <property type="entry name" value="TBP"/>
</dbReference>
<dbReference type="Gene3D" id="3.30.310.10">
    <property type="entry name" value="TATA-Binding Protein"/>
    <property type="match status" value="2"/>
</dbReference>
<dbReference type="Proteomes" id="UP000001949">
    <property type="component" value="Unassembled WGS sequence"/>
</dbReference>
<name>Q4N099_THEPA</name>
<dbReference type="EMBL" id="AAGK01000005">
    <property type="protein sequence ID" value="EAN30987.1"/>
    <property type="molecule type" value="Genomic_DNA"/>
</dbReference>
<organism evidence="5 6">
    <name type="scientific">Theileria parva</name>
    <name type="common">East coast fever infection agent</name>
    <dbReference type="NCBI Taxonomy" id="5875"/>
    <lineage>
        <taxon>Eukaryota</taxon>
        <taxon>Sar</taxon>
        <taxon>Alveolata</taxon>
        <taxon>Apicomplexa</taxon>
        <taxon>Aconoidasida</taxon>
        <taxon>Piroplasmida</taxon>
        <taxon>Theileriidae</taxon>
        <taxon>Theileria</taxon>
    </lineage>
</organism>
<dbReference type="InParanoid" id="Q4N099"/>
<evidence type="ECO:0000256" key="3">
    <source>
        <dbReference type="ARBA" id="ARBA00023163"/>
    </source>
</evidence>
<proteinExistence type="inferred from homology"/>
<evidence type="ECO:0000313" key="6">
    <source>
        <dbReference type="Proteomes" id="UP000001949"/>
    </source>
</evidence>
<dbReference type="AlphaFoldDB" id="Q4N099"/>
<evidence type="ECO:0000256" key="2">
    <source>
        <dbReference type="ARBA" id="ARBA00023125"/>
    </source>
</evidence>
<sequence length="341" mass="39811">MKFPECYRECDSTTLNLKKECNFQGDFDLVSSEITVLWASALLTNGNLTHNDLLHIARSMSRSEYSKKSVIIAFINPQCFCRIYSNGKIIIMGAITEKQAYKRLAKTVRKIKYRTKWKVKVPNLPFSPRYFSQPESDNSVVTSKHRFAPTYKDASDDESQVNKNNNEERSESGEMYYSDFKKRFNFDGNGLLWRYVNNENILKVSDSLKTFKIDQLLCKIVLDKELDIDYIFSKLDAKLVNVNLFPNYLRFQFALENTSPNTEFESDFKENRTDMNFFKSSYYDLDISLELERVLETEIKSVNRSSSCLVFKSGKVIICGCVNRSEIIETFNQLIRFLFQF</sequence>
<keyword evidence="3" id="KW-0804">Transcription</keyword>
<dbReference type="VEuPathDB" id="PiroplasmaDB:TpMuguga_03g00252"/>
<dbReference type="PANTHER" id="PTHR10126">
    <property type="entry name" value="TATA-BOX BINDING PROTEIN"/>
    <property type="match status" value="1"/>
</dbReference>
<protein>
    <recommendedName>
        <fullName evidence="7">TATA-box binding protein</fullName>
    </recommendedName>
</protein>
<keyword evidence="6" id="KW-1185">Reference proteome</keyword>
<dbReference type="KEGG" id="tpv:TP03_0252"/>
<dbReference type="Pfam" id="PF00352">
    <property type="entry name" value="TBP"/>
    <property type="match status" value="1"/>
</dbReference>
<evidence type="ECO:0000313" key="5">
    <source>
        <dbReference type="EMBL" id="EAN30987.1"/>
    </source>
</evidence>
<evidence type="ECO:0000256" key="1">
    <source>
        <dbReference type="ARBA" id="ARBA00005560"/>
    </source>
</evidence>
<comment type="caution">
    <text evidence="5">The sequence shown here is derived from an EMBL/GenBank/DDBJ whole genome shotgun (WGS) entry which is preliminary data.</text>
</comment>
<gene>
    <name evidence="5" type="ordered locus">TP03_0252</name>
</gene>
<keyword evidence="2" id="KW-0238">DNA-binding</keyword>
<accession>Q4N099</accession>
<dbReference type="eggNOG" id="ENOG502SBS2">
    <property type="taxonomic scope" value="Eukaryota"/>
</dbReference>
<evidence type="ECO:0000256" key="4">
    <source>
        <dbReference type="SAM" id="MobiDB-lite"/>
    </source>
</evidence>
<comment type="similarity">
    <text evidence="1">Belongs to the TBP family.</text>
</comment>